<dbReference type="Pfam" id="PF00441">
    <property type="entry name" value="Acyl-CoA_dh_1"/>
    <property type="match status" value="1"/>
</dbReference>
<evidence type="ECO:0000256" key="1">
    <source>
        <dbReference type="ARBA" id="ARBA00001974"/>
    </source>
</evidence>
<keyword evidence="10" id="KW-1185">Reference proteome</keyword>
<feature type="domain" description="Acyl-CoA dehydrogenase/oxidase N-terminal" evidence="8">
    <location>
        <begin position="8"/>
        <end position="121"/>
    </location>
</feature>
<evidence type="ECO:0000313" key="9">
    <source>
        <dbReference type="EMBL" id="GCD96997.1"/>
    </source>
</evidence>
<dbReference type="PANTHER" id="PTHR43884:SF12">
    <property type="entry name" value="ISOVALERYL-COA DEHYDROGENASE, MITOCHONDRIAL-RELATED"/>
    <property type="match status" value="1"/>
</dbReference>
<keyword evidence="4 5" id="KW-0274">FAD</keyword>
<dbReference type="CDD" id="cd00567">
    <property type="entry name" value="ACAD"/>
    <property type="match status" value="1"/>
</dbReference>
<dbReference type="EMBL" id="BIFH01000022">
    <property type="protein sequence ID" value="GCD96997.1"/>
    <property type="molecule type" value="Genomic_DNA"/>
</dbReference>
<evidence type="ECO:0000256" key="2">
    <source>
        <dbReference type="ARBA" id="ARBA00009347"/>
    </source>
</evidence>
<dbReference type="Pfam" id="PF02770">
    <property type="entry name" value="Acyl-CoA_dh_M"/>
    <property type="match status" value="1"/>
</dbReference>
<keyword evidence="5" id="KW-0560">Oxidoreductase</keyword>
<dbReference type="GO" id="GO:0003995">
    <property type="term" value="F:acyl-CoA dehydrogenase activity"/>
    <property type="evidence" value="ECO:0007669"/>
    <property type="project" value="TreeGrafter"/>
</dbReference>
<reference evidence="9 10" key="1">
    <citation type="submission" date="2018-12" db="EMBL/GenBank/DDBJ databases">
        <title>Draft genome sequence of Embleya hyalina NBRC 13850T.</title>
        <authorList>
            <person name="Komaki H."/>
            <person name="Hosoyama A."/>
            <person name="Kimura A."/>
            <person name="Ichikawa N."/>
            <person name="Tamura T."/>
        </authorList>
    </citation>
    <scope>NUCLEOTIDE SEQUENCE [LARGE SCALE GENOMIC DNA]</scope>
    <source>
        <strain evidence="9 10">NBRC 13850</strain>
    </source>
</reference>
<evidence type="ECO:0000256" key="4">
    <source>
        <dbReference type="ARBA" id="ARBA00022827"/>
    </source>
</evidence>
<evidence type="ECO:0000256" key="3">
    <source>
        <dbReference type="ARBA" id="ARBA00022630"/>
    </source>
</evidence>
<feature type="domain" description="Acyl-CoA oxidase/dehydrogenase middle" evidence="7">
    <location>
        <begin position="131"/>
        <end position="238"/>
    </location>
</feature>
<dbReference type="InterPro" id="IPR013786">
    <property type="entry name" value="AcylCoA_DH/ox_N"/>
</dbReference>
<name>A0A401YQZ5_9ACTN</name>
<organism evidence="9 10">
    <name type="scientific">Embleya hyalina</name>
    <dbReference type="NCBI Taxonomy" id="516124"/>
    <lineage>
        <taxon>Bacteria</taxon>
        <taxon>Bacillati</taxon>
        <taxon>Actinomycetota</taxon>
        <taxon>Actinomycetes</taxon>
        <taxon>Kitasatosporales</taxon>
        <taxon>Streptomycetaceae</taxon>
        <taxon>Embleya</taxon>
    </lineage>
</organism>
<evidence type="ECO:0000259" key="7">
    <source>
        <dbReference type="Pfam" id="PF02770"/>
    </source>
</evidence>
<dbReference type="OrthoDB" id="2769798at2"/>
<keyword evidence="3 5" id="KW-0285">Flavoprotein</keyword>
<dbReference type="SUPFAM" id="SSF56645">
    <property type="entry name" value="Acyl-CoA dehydrogenase NM domain-like"/>
    <property type="match status" value="1"/>
</dbReference>
<evidence type="ECO:0000259" key="6">
    <source>
        <dbReference type="Pfam" id="PF00441"/>
    </source>
</evidence>
<dbReference type="AlphaFoldDB" id="A0A401YQZ5"/>
<dbReference type="InterPro" id="IPR036250">
    <property type="entry name" value="AcylCo_DH-like_C"/>
</dbReference>
<dbReference type="PANTHER" id="PTHR43884">
    <property type="entry name" value="ACYL-COA DEHYDROGENASE"/>
    <property type="match status" value="1"/>
</dbReference>
<dbReference type="GO" id="GO:0033539">
    <property type="term" value="P:fatty acid beta-oxidation using acyl-CoA dehydrogenase"/>
    <property type="evidence" value="ECO:0007669"/>
    <property type="project" value="TreeGrafter"/>
</dbReference>
<proteinExistence type="inferred from homology"/>
<dbReference type="RefSeq" id="WP_126639016.1">
    <property type="nucleotide sequence ID" value="NZ_BIFH01000022.1"/>
</dbReference>
<dbReference type="SUPFAM" id="SSF47203">
    <property type="entry name" value="Acyl-CoA dehydrogenase C-terminal domain-like"/>
    <property type="match status" value="1"/>
</dbReference>
<dbReference type="Gene3D" id="2.40.110.10">
    <property type="entry name" value="Butyryl-CoA Dehydrogenase, subunit A, domain 2"/>
    <property type="match status" value="1"/>
</dbReference>
<dbReference type="InterPro" id="IPR009100">
    <property type="entry name" value="AcylCoA_DH/oxidase_NM_dom_sf"/>
</dbReference>
<evidence type="ECO:0000256" key="5">
    <source>
        <dbReference type="RuleBase" id="RU362125"/>
    </source>
</evidence>
<sequence length="420" mass="44732">MPVDFSLTDEQLQARAQARAFAEAHLTKVAATIAGLPTPEERFRAIRPFYEEMVRAGFLKGLIPEADGGTGVGLLDLAITGEEITAVDVNVSCGLFSSGLGLQPLLHWGTPEQKARLLTPFLVDDGAPLCAFAFSEVGGTANFDNPDPEGGIRTIARREGDEWVISGRKQFTTNGAGWDGNGADLYTVVCRTDPTRPPQSSLAVIAVPGPAEGIHVGRALDTMGHRAALSPQVTFDEVRVPVDNILGAPGDGIEILTRTFSWSAALVGSGCVAVMKAAFDAALEFARTERRGGSAPIITHQNVGYGLADVKTRIEAARYLTWKACHYFEATGGLGSEIPVMSKIFASETAVRVIVDLMEIVGVESYATDLPFTGFMQDALAFPLYDGGNMGIRRRQLHELFTLPSYDAAAAAEGRVSASD</sequence>
<dbReference type="InterPro" id="IPR009075">
    <property type="entry name" value="AcylCo_DH/oxidase_C"/>
</dbReference>
<comment type="similarity">
    <text evidence="2 5">Belongs to the acyl-CoA dehydrogenase family.</text>
</comment>
<dbReference type="InterPro" id="IPR046373">
    <property type="entry name" value="Acyl-CoA_Oxase/DH_mid-dom_sf"/>
</dbReference>
<dbReference type="Gene3D" id="1.10.540.10">
    <property type="entry name" value="Acyl-CoA dehydrogenase/oxidase, N-terminal domain"/>
    <property type="match status" value="1"/>
</dbReference>
<comment type="caution">
    <text evidence="9">The sequence shown here is derived from an EMBL/GenBank/DDBJ whole genome shotgun (WGS) entry which is preliminary data.</text>
</comment>
<evidence type="ECO:0000259" key="8">
    <source>
        <dbReference type="Pfam" id="PF02771"/>
    </source>
</evidence>
<feature type="domain" description="Acyl-CoA dehydrogenase/oxidase C-terminal" evidence="6">
    <location>
        <begin position="250"/>
        <end position="396"/>
    </location>
</feature>
<gene>
    <name evidence="9" type="primary">fadE25</name>
    <name evidence="9" type="ORF">EHYA_04684</name>
</gene>
<protein>
    <submittedName>
        <fullName evidence="9">Putative acyl-CoA dehydrogenase fadE25</fullName>
    </submittedName>
</protein>
<dbReference type="GO" id="GO:0046359">
    <property type="term" value="P:butyrate catabolic process"/>
    <property type="evidence" value="ECO:0007669"/>
    <property type="project" value="TreeGrafter"/>
</dbReference>
<dbReference type="InterPro" id="IPR006091">
    <property type="entry name" value="Acyl-CoA_Oxase/DH_mid-dom"/>
</dbReference>
<dbReference type="Pfam" id="PF02771">
    <property type="entry name" value="Acyl-CoA_dh_N"/>
    <property type="match status" value="1"/>
</dbReference>
<dbReference type="Proteomes" id="UP000286931">
    <property type="component" value="Unassembled WGS sequence"/>
</dbReference>
<accession>A0A401YQZ5</accession>
<dbReference type="InterPro" id="IPR037069">
    <property type="entry name" value="AcylCoA_DH/ox_N_sf"/>
</dbReference>
<comment type="cofactor">
    <cofactor evidence="1 5">
        <name>FAD</name>
        <dbReference type="ChEBI" id="CHEBI:57692"/>
    </cofactor>
</comment>
<dbReference type="Gene3D" id="1.20.140.10">
    <property type="entry name" value="Butyryl-CoA Dehydrogenase, subunit A, domain 3"/>
    <property type="match status" value="1"/>
</dbReference>
<evidence type="ECO:0000313" key="10">
    <source>
        <dbReference type="Proteomes" id="UP000286931"/>
    </source>
</evidence>
<dbReference type="GO" id="GO:0050660">
    <property type="term" value="F:flavin adenine dinucleotide binding"/>
    <property type="evidence" value="ECO:0007669"/>
    <property type="project" value="InterPro"/>
</dbReference>